<dbReference type="AlphaFoldDB" id="H5XA41"/>
<feature type="region of interest" description="Disordered" evidence="1">
    <location>
        <begin position="72"/>
        <end position="120"/>
    </location>
</feature>
<evidence type="ECO:0000313" key="3">
    <source>
        <dbReference type="EMBL" id="EHR53701.1"/>
    </source>
</evidence>
<name>H5XA41_9PSEU</name>
<evidence type="ECO:0000313" key="4">
    <source>
        <dbReference type="Proteomes" id="UP000004926"/>
    </source>
</evidence>
<protein>
    <submittedName>
        <fullName evidence="3">Uncharacterized protein</fullName>
    </submittedName>
</protein>
<proteinExistence type="predicted"/>
<evidence type="ECO:0000256" key="2">
    <source>
        <dbReference type="SAM" id="Phobius"/>
    </source>
</evidence>
<keyword evidence="2" id="KW-0472">Membrane</keyword>
<feature type="compositionally biased region" description="Basic and acidic residues" evidence="1">
    <location>
        <begin position="110"/>
        <end position="120"/>
    </location>
</feature>
<dbReference type="OrthoDB" id="3698019at2"/>
<dbReference type="eggNOG" id="ENOG5033ZXG">
    <property type="taxonomic scope" value="Bacteria"/>
</dbReference>
<accession>H5XA41</accession>
<reference evidence="3 4" key="1">
    <citation type="journal article" date="2012" name="Stand. Genomic Sci.">
        <title>Genome sequence of the ocean sediment bacterium Saccharomonospora marina type strain (XMU15(T)).</title>
        <authorList>
            <person name="Klenk H.P."/>
            <person name="Lu M."/>
            <person name="Lucas S."/>
            <person name="Lapidus A."/>
            <person name="Copeland A."/>
            <person name="Pitluck S."/>
            <person name="Goodwin L.A."/>
            <person name="Han C."/>
            <person name="Tapia R."/>
            <person name="Brambilla E.M."/>
            <person name="Potter G."/>
            <person name="Land M."/>
            <person name="Ivanova N."/>
            <person name="Rohde M."/>
            <person name="Goker M."/>
            <person name="Detter J.C."/>
            <person name="Li W.J."/>
            <person name="Kyrpides N.C."/>
            <person name="Woyke T."/>
        </authorList>
    </citation>
    <scope>NUCLEOTIDE SEQUENCE [LARGE SCALE GENOMIC DNA]</scope>
    <source>
        <strain evidence="3 4">XMU15</strain>
    </source>
</reference>
<feature type="transmembrane region" description="Helical" evidence="2">
    <location>
        <begin position="41"/>
        <end position="63"/>
    </location>
</feature>
<dbReference type="RefSeq" id="WP_009157075.1">
    <property type="nucleotide sequence ID" value="NZ_CM001439.1"/>
</dbReference>
<evidence type="ECO:0000256" key="1">
    <source>
        <dbReference type="SAM" id="MobiDB-lite"/>
    </source>
</evidence>
<keyword evidence="2" id="KW-0812">Transmembrane</keyword>
<feature type="compositionally biased region" description="Basic and acidic residues" evidence="1">
    <location>
        <begin position="1"/>
        <end position="14"/>
    </location>
</feature>
<sequence length="228" mass="22736">MDEGELRQLFREAPGEPPEPTFTAQDVVTASRRTAARRRTAVAGVAAAVVLVAGVGGGLGVLLGGGSETGTVTPALAPEQGQPGDGRVRPPSIEGFPGVSPKQGGEAGEDGPRADSTGRCEQADRELAAALAGELPVGAAEQASASPVCPAGSRAAAYRVVGGTVSVVLVAPGVAPQLPQQPQGTAIAERETLHGGTLLVVSNPAPESTAAPFADRLERVAAALATRF</sequence>
<dbReference type="EMBL" id="CM001439">
    <property type="protein sequence ID" value="EHR53701.1"/>
    <property type="molecule type" value="Genomic_DNA"/>
</dbReference>
<gene>
    <name evidence="3" type="ORF">SacmaDRAFT_5585</name>
</gene>
<keyword evidence="2" id="KW-1133">Transmembrane helix</keyword>
<dbReference type="STRING" id="882083.SacmaDRAFT_5585"/>
<organism evidence="3 4">
    <name type="scientific">Saccharomonospora marina XMU15</name>
    <dbReference type="NCBI Taxonomy" id="882083"/>
    <lineage>
        <taxon>Bacteria</taxon>
        <taxon>Bacillati</taxon>
        <taxon>Actinomycetota</taxon>
        <taxon>Actinomycetes</taxon>
        <taxon>Pseudonocardiales</taxon>
        <taxon>Pseudonocardiaceae</taxon>
        <taxon>Saccharomonospora</taxon>
    </lineage>
</organism>
<dbReference type="Proteomes" id="UP000004926">
    <property type="component" value="Chromosome"/>
</dbReference>
<keyword evidence="4" id="KW-1185">Reference proteome</keyword>
<dbReference type="HOGENOM" id="CLU_1183035_0_0_11"/>
<feature type="region of interest" description="Disordered" evidence="1">
    <location>
        <begin position="1"/>
        <end position="22"/>
    </location>
</feature>